<dbReference type="AlphaFoldDB" id="A0A1I4LTV2"/>
<feature type="transmembrane region" description="Helical" evidence="1">
    <location>
        <begin position="30"/>
        <end position="49"/>
    </location>
</feature>
<dbReference type="RefSeq" id="WP_165616545.1">
    <property type="nucleotide sequence ID" value="NZ_FOSV01000032.1"/>
</dbReference>
<protein>
    <submittedName>
        <fullName evidence="2">Uncharacterized protein</fullName>
    </submittedName>
</protein>
<evidence type="ECO:0000313" key="3">
    <source>
        <dbReference type="Proteomes" id="UP000198804"/>
    </source>
</evidence>
<accession>A0A1I4LTV2</accession>
<keyword evidence="1" id="KW-0472">Membrane</keyword>
<name>A0A1I4LTV2_9HYPH</name>
<dbReference type="EMBL" id="FOSV01000032">
    <property type="protein sequence ID" value="SFL94462.1"/>
    <property type="molecule type" value="Genomic_DNA"/>
</dbReference>
<evidence type="ECO:0000256" key="1">
    <source>
        <dbReference type="SAM" id="Phobius"/>
    </source>
</evidence>
<proteinExistence type="predicted"/>
<keyword evidence="3" id="KW-1185">Reference proteome</keyword>
<sequence>MVMLFSLACLLLGAVLSVQAGRYPAWTARMETAGGLALVTGLAVIGVGLKLSV</sequence>
<dbReference type="Proteomes" id="UP000198804">
    <property type="component" value="Unassembled WGS sequence"/>
</dbReference>
<evidence type="ECO:0000313" key="2">
    <source>
        <dbReference type="EMBL" id="SFL94462.1"/>
    </source>
</evidence>
<keyword evidence="1" id="KW-0812">Transmembrane</keyword>
<organism evidence="2 3">
    <name type="scientific">Methylorubrum salsuginis</name>
    <dbReference type="NCBI Taxonomy" id="414703"/>
    <lineage>
        <taxon>Bacteria</taxon>
        <taxon>Pseudomonadati</taxon>
        <taxon>Pseudomonadota</taxon>
        <taxon>Alphaproteobacteria</taxon>
        <taxon>Hyphomicrobiales</taxon>
        <taxon>Methylobacteriaceae</taxon>
        <taxon>Methylorubrum</taxon>
    </lineage>
</organism>
<reference evidence="3" key="1">
    <citation type="submission" date="2016-10" db="EMBL/GenBank/DDBJ databases">
        <authorList>
            <person name="Varghese N."/>
            <person name="Submissions S."/>
        </authorList>
    </citation>
    <scope>NUCLEOTIDE SEQUENCE [LARGE SCALE GENOMIC DNA]</scope>
    <source>
        <strain evidence="3">CGMCC 1.6474</strain>
    </source>
</reference>
<gene>
    <name evidence="2" type="ORF">SAMN04488125_1327</name>
</gene>
<keyword evidence="1" id="KW-1133">Transmembrane helix</keyword>